<organism evidence="3 4">
    <name type="scientific">Lolium multiflorum</name>
    <name type="common">Italian ryegrass</name>
    <name type="synonym">Lolium perenne subsp. multiflorum</name>
    <dbReference type="NCBI Taxonomy" id="4521"/>
    <lineage>
        <taxon>Eukaryota</taxon>
        <taxon>Viridiplantae</taxon>
        <taxon>Streptophyta</taxon>
        <taxon>Embryophyta</taxon>
        <taxon>Tracheophyta</taxon>
        <taxon>Spermatophyta</taxon>
        <taxon>Magnoliopsida</taxon>
        <taxon>Liliopsida</taxon>
        <taxon>Poales</taxon>
        <taxon>Poaceae</taxon>
        <taxon>BOP clade</taxon>
        <taxon>Pooideae</taxon>
        <taxon>Poodae</taxon>
        <taxon>Poeae</taxon>
        <taxon>Poeae Chloroplast Group 2 (Poeae type)</taxon>
        <taxon>Loliodinae</taxon>
        <taxon>Loliinae</taxon>
        <taxon>Lolium</taxon>
    </lineage>
</organism>
<feature type="domain" description="F-box/LRR-repeat protein 15/At3g58940/PEG3-like LRR" evidence="2">
    <location>
        <begin position="126"/>
        <end position="238"/>
    </location>
</feature>
<dbReference type="InterPro" id="IPR036047">
    <property type="entry name" value="F-box-like_dom_sf"/>
</dbReference>
<name>A0AAD8R6B3_LOLMU</name>
<accession>A0AAD8R6B3</accession>
<dbReference type="InterPro" id="IPR055302">
    <property type="entry name" value="F-box_dom-containing"/>
</dbReference>
<dbReference type="Proteomes" id="UP001231189">
    <property type="component" value="Unassembled WGS sequence"/>
</dbReference>
<evidence type="ECO:0000259" key="1">
    <source>
        <dbReference type="Pfam" id="PF00646"/>
    </source>
</evidence>
<dbReference type="InterPro" id="IPR055411">
    <property type="entry name" value="LRR_FXL15/At3g58940/PEG3-like"/>
</dbReference>
<dbReference type="SUPFAM" id="SSF81383">
    <property type="entry name" value="F-box domain"/>
    <property type="match status" value="1"/>
</dbReference>
<evidence type="ECO:0000313" key="4">
    <source>
        <dbReference type="Proteomes" id="UP001231189"/>
    </source>
</evidence>
<feature type="domain" description="F-box" evidence="1">
    <location>
        <begin position="7"/>
        <end position="45"/>
    </location>
</feature>
<dbReference type="PANTHER" id="PTHR32141:SF26">
    <property type="entry name" value="OS08G0328600 PROTEIN"/>
    <property type="match status" value="1"/>
</dbReference>
<keyword evidence="4" id="KW-1185">Reference proteome</keyword>
<protein>
    <recommendedName>
        <fullName evidence="5">F-box domain-containing protein</fullName>
    </recommendedName>
</protein>
<proteinExistence type="predicted"/>
<evidence type="ECO:0000313" key="3">
    <source>
        <dbReference type="EMBL" id="KAK1614229.1"/>
    </source>
</evidence>
<reference evidence="3" key="1">
    <citation type="submission" date="2023-07" db="EMBL/GenBank/DDBJ databases">
        <title>A chromosome-level genome assembly of Lolium multiflorum.</title>
        <authorList>
            <person name="Chen Y."/>
            <person name="Copetti D."/>
            <person name="Kolliker R."/>
            <person name="Studer B."/>
        </authorList>
    </citation>
    <scope>NUCLEOTIDE SEQUENCE</scope>
    <source>
        <strain evidence="3">02402/16</strain>
        <tissue evidence="3">Leaf</tissue>
    </source>
</reference>
<dbReference type="Pfam" id="PF00646">
    <property type="entry name" value="F-box"/>
    <property type="match status" value="1"/>
</dbReference>
<comment type="caution">
    <text evidence="3">The sequence shown here is derived from an EMBL/GenBank/DDBJ whole genome shotgun (WGS) entry which is preliminary data.</text>
</comment>
<dbReference type="PANTHER" id="PTHR32141">
    <property type="match status" value="1"/>
</dbReference>
<dbReference type="AlphaFoldDB" id="A0AAD8R6B3"/>
<dbReference type="EMBL" id="JAUUTY010000006">
    <property type="protein sequence ID" value="KAK1614229.1"/>
    <property type="molecule type" value="Genomic_DNA"/>
</dbReference>
<dbReference type="Pfam" id="PF24758">
    <property type="entry name" value="LRR_At5g56370"/>
    <property type="match status" value="1"/>
</dbReference>
<evidence type="ECO:0000259" key="2">
    <source>
        <dbReference type="Pfam" id="PF24758"/>
    </source>
</evidence>
<dbReference type="InterPro" id="IPR001810">
    <property type="entry name" value="F-box_dom"/>
</dbReference>
<sequence>MSGRDRLSRLPDPVLLQVLTHAPAKEAACTGALSRPWRSLWLSSGVLNLDSRSYVHRAGHLCDDGRSLIFIRDAKAALCSLAAADGENSLKKLTFTYLPPGNGQRDEYMYCSQRHIDDGLDALLTAAPAARGLEELHVYVSPRDYYSLRVAALPSDALRALHLDGLCLTSPLHSPPALAPFALLETLRLCRCAVRLTDLAAIVDSAPLLAALELDRVHLSAAPSPDIDQRRLRCPRVTALSLCNVGGWYGGLQLDVPSLRRFAYRGFLQHISFVPPPPANMARADLHFDLEYLPDEACQVFWHFVGGFGGAEVLNVNTSRHSLANLGGWCRGLELDAPSLWHFAYRGILWPFTLVSRPPAGVEQVGLHFLITGPFSDRSKEEACQLF</sequence>
<evidence type="ECO:0008006" key="5">
    <source>
        <dbReference type="Google" id="ProtNLM"/>
    </source>
</evidence>
<gene>
    <name evidence="3" type="ORF">QYE76_019746</name>
</gene>